<keyword evidence="2" id="KW-1185">Reference proteome</keyword>
<reference evidence="1 2" key="1">
    <citation type="submission" date="2018-10" db="EMBL/GenBank/DDBJ databases">
        <title>Isolation from soil.</title>
        <authorList>
            <person name="Hu J."/>
        </authorList>
    </citation>
    <scope>NUCLEOTIDE SEQUENCE [LARGE SCALE GENOMIC DNA]</scope>
    <source>
        <strain evidence="1 2">NEAU-Ht49</strain>
    </source>
</reference>
<sequence length="91" mass="10143">MRTPADDDDLIATFVCKDPESGDLDDCPAFYRTNRGSWIAQGKRRGPQVAAQLRSLADDETFCEFPDPLMDLVVRTYVKERYGIDLGGAAQ</sequence>
<comment type="caution">
    <text evidence="1">The sequence shown here is derived from an EMBL/GenBank/DDBJ whole genome shotgun (WGS) entry which is preliminary data.</text>
</comment>
<gene>
    <name evidence="1" type="ORF">EBO15_21815</name>
</gene>
<name>A0A3M2LW87_9ACTN</name>
<dbReference type="Proteomes" id="UP000282674">
    <property type="component" value="Unassembled WGS sequence"/>
</dbReference>
<evidence type="ECO:0000313" key="1">
    <source>
        <dbReference type="EMBL" id="RMI41784.1"/>
    </source>
</evidence>
<accession>A0A3M2LW87</accession>
<organism evidence="1 2">
    <name type="scientific">Actinomadura harenae</name>
    <dbReference type="NCBI Taxonomy" id="2483351"/>
    <lineage>
        <taxon>Bacteria</taxon>
        <taxon>Bacillati</taxon>
        <taxon>Actinomycetota</taxon>
        <taxon>Actinomycetes</taxon>
        <taxon>Streptosporangiales</taxon>
        <taxon>Thermomonosporaceae</taxon>
        <taxon>Actinomadura</taxon>
    </lineage>
</organism>
<dbReference type="RefSeq" id="WP_122196276.1">
    <property type="nucleotide sequence ID" value="NZ_JBHSKC010000023.1"/>
</dbReference>
<dbReference type="EMBL" id="RFFG01000039">
    <property type="protein sequence ID" value="RMI41784.1"/>
    <property type="molecule type" value="Genomic_DNA"/>
</dbReference>
<evidence type="ECO:0000313" key="2">
    <source>
        <dbReference type="Proteomes" id="UP000282674"/>
    </source>
</evidence>
<proteinExistence type="predicted"/>
<dbReference type="OrthoDB" id="3577809at2"/>
<dbReference type="AlphaFoldDB" id="A0A3M2LW87"/>
<protein>
    <submittedName>
        <fullName evidence="1">Uncharacterized protein</fullName>
    </submittedName>
</protein>